<keyword evidence="7" id="KW-1185">Reference proteome</keyword>
<accession>A0A2V1DEF8</accession>
<evidence type="ECO:0000313" key="7">
    <source>
        <dbReference type="Proteomes" id="UP000244855"/>
    </source>
</evidence>
<protein>
    <submittedName>
        <fullName evidence="6">Ribosomal protein L15</fullName>
    </submittedName>
</protein>
<dbReference type="SUPFAM" id="SSF52080">
    <property type="entry name" value="Ribosomal proteins L15p and L18e"/>
    <property type="match status" value="1"/>
</dbReference>
<reference evidence="6 7" key="1">
    <citation type="journal article" date="2018" name="Sci. Rep.">
        <title>Comparative genomics provides insights into the lifestyle and reveals functional heterogeneity of dark septate endophytic fungi.</title>
        <authorList>
            <person name="Knapp D.G."/>
            <person name="Nemeth J.B."/>
            <person name="Barry K."/>
            <person name="Hainaut M."/>
            <person name="Henrissat B."/>
            <person name="Johnson J."/>
            <person name="Kuo A."/>
            <person name="Lim J.H.P."/>
            <person name="Lipzen A."/>
            <person name="Nolan M."/>
            <person name="Ohm R.A."/>
            <person name="Tamas L."/>
            <person name="Grigoriev I.V."/>
            <person name="Spatafora J.W."/>
            <person name="Nagy L.G."/>
            <person name="Kovacs G.M."/>
        </authorList>
    </citation>
    <scope>NUCLEOTIDE SEQUENCE [LARGE SCALE GENOMIC DNA]</scope>
    <source>
        <strain evidence="6 7">DSE2036</strain>
    </source>
</reference>
<sequence>MPPRLRALRLSSSLFCQSHVPPKAPLIKPFLLPAQQRFASILSSLSDNKGAYHKKIRRGRGPASGKGKTSGRGQKGQHAHGKVPAGFQGGQTPLSITKRVRGRNKYNPFTVEMSPINLDRIQSWIDQGRLDASKPITMRELHKSRCLHGVKRHGVKLLARNVESLTSAINIVVSRASTAAIEKIESLGGSVTTRFYSPTSIKRVLSGESHPTISIDASPELITSTCTAGVIPEPVLTQFKTAFNPKHKHRVSPATAAARQEALNVLMRQVATQYKYRLPDATSRKDIEYYRDPAHRGYLSYKLKSGESPSLYFKLPKSLGGTSGKPEKKKAATKTVTETRLF</sequence>
<dbReference type="InterPro" id="IPR036227">
    <property type="entry name" value="Ribosomal_uL15/eL18_sf"/>
</dbReference>
<evidence type="ECO:0000256" key="1">
    <source>
        <dbReference type="ARBA" id="ARBA00007320"/>
    </source>
</evidence>
<dbReference type="InterPro" id="IPR030878">
    <property type="entry name" value="Ribosomal_uL15"/>
</dbReference>
<proteinExistence type="inferred from homology"/>
<feature type="compositionally biased region" description="Basic residues" evidence="4">
    <location>
        <begin position="51"/>
        <end position="60"/>
    </location>
</feature>
<dbReference type="OrthoDB" id="361383at2759"/>
<feature type="region of interest" description="Disordered" evidence="4">
    <location>
        <begin position="51"/>
        <end position="93"/>
    </location>
</feature>
<evidence type="ECO:0000256" key="3">
    <source>
        <dbReference type="ARBA" id="ARBA00023274"/>
    </source>
</evidence>
<dbReference type="InterPro" id="IPR021131">
    <property type="entry name" value="Ribosomal_uL15/eL18"/>
</dbReference>
<dbReference type="Pfam" id="PF00828">
    <property type="entry name" value="Ribosomal_L27A"/>
    <property type="match status" value="1"/>
</dbReference>
<dbReference type="InterPro" id="IPR005749">
    <property type="entry name" value="Ribosomal_uL15_bac-type"/>
</dbReference>
<dbReference type="GO" id="GO:0006412">
    <property type="term" value="P:translation"/>
    <property type="evidence" value="ECO:0007669"/>
    <property type="project" value="InterPro"/>
</dbReference>
<dbReference type="PANTHER" id="PTHR12934">
    <property type="entry name" value="50S RIBOSOMAL PROTEIN L15"/>
    <property type="match status" value="1"/>
</dbReference>
<feature type="compositionally biased region" description="Low complexity" evidence="4">
    <location>
        <begin position="333"/>
        <end position="342"/>
    </location>
</feature>
<evidence type="ECO:0000256" key="4">
    <source>
        <dbReference type="SAM" id="MobiDB-lite"/>
    </source>
</evidence>
<dbReference type="Gene3D" id="3.100.10.10">
    <property type="match status" value="1"/>
</dbReference>
<evidence type="ECO:0000313" key="6">
    <source>
        <dbReference type="EMBL" id="PVH95504.1"/>
    </source>
</evidence>
<dbReference type="HAMAP" id="MF_01341">
    <property type="entry name" value="Ribosomal_uL15"/>
    <property type="match status" value="1"/>
</dbReference>
<evidence type="ECO:0000259" key="5">
    <source>
        <dbReference type="Pfam" id="PF00828"/>
    </source>
</evidence>
<comment type="similarity">
    <text evidence="1">Belongs to the universal ribosomal protein uL15 family.</text>
</comment>
<dbReference type="GO" id="GO:0003735">
    <property type="term" value="F:structural constituent of ribosome"/>
    <property type="evidence" value="ECO:0007669"/>
    <property type="project" value="InterPro"/>
</dbReference>
<dbReference type="AlphaFoldDB" id="A0A2V1DEF8"/>
<evidence type="ECO:0000256" key="2">
    <source>
        <dbReference type="ARBA" id="ARBA00022980"/>
    </source>
</evidence>
<feature type="compositionally biased region" description="Gly residues" evidence="4">
    <location>
        <begin position="62"/>
        <end position="74"/>
    </location>
</feature>
<organism evidence="6 7">
    <name type="scientific">Periconia macrospinosa</name>
    <dbReference type="NCBI Taxonomy" id="97972"/>
    <lineage>
        <taxon>Eukaryota</taxon>
        <taxon>Fungi</taxon>
        <taxon>Dikarya</taxon>
        <taxon>Ascomycota</taxon>
        <taxon>Pezizomycotina</taxon>
        <taxon>Dothideomycetes</taxon>
        <taxon>Pleosporomycetidae</taxon>
        <taxon>Pleosporales</taxon>
        <taxon>Massarineae</taxon>
        <taxon>Periconiaceae</taxon>
        <taxon>Periconia</taxon>
    </lineage>
</organism>
<feature type="domain" description="Large ribosomal subunit protein uL15/eL18" evidence="5">
    <location>
        <begin position="115"/>
        <end position="192"/>
    </location>
</feature>
<dbReference type="GO" id="GO:0005762">
    <property type="term" value="C:mitochondrial large ribosomal subunit"/>
    <property type="evidence" value="ECO:0007669"/>
    <property type="project" value="TreeGrafter"/>
</dbReference>
<feature type="region of interest" description="Disordered" evidence="4">
    <location>
        <begin position="317"/>
        <end position="342"/>
    </location>
</feature>
<dbReference type="Proteomes" id="UP000244855">
    <property type="component" value="Unassembled WGS sequence"/>
</dbReference>
<dbReference type="NCBIfam" id="TIGR01071">
    <property type="entry name" value="rplO_bact"/>
    <property type="match status" value="1"/>
</dbReference>
<dbReference type="FunFam" id="3.100.10.10:FF:000011">
    <property type="entry name" value="50S ribosomal subunit protein L15"/>
    <property type="match status" value="1"/>
</dbReference>
<keyword evidence="2 6" id="KW-0689">Ribosomal protein</keyword>
<keyword evidence="3" id="KW-0687">Ribonucleoprotein</keyword>
<name>A0A2V1DEF8_9PLEO</name>
<dbReference type="EMBL" id="KZ805494">
    <property type="protein sequence ID" value="PVH95504.1"/>
    <property type="molecule type" value="Genomic_DNA"/>
</dbReference>
<gene>
    <name evidence="6" type="ORF">DM02DRAFT_617874</name>
</gene>
<dbReference type="PANTHER" id="PTHR12934:SF11">
    <property type="entry name" value="LARGE RIBOSOMAL SUBUNIT PROTEIN UL15M"/>
    <property type="match status" value="1"/>
</dbReference>
<dbReference type="STRING" id="97972.A0A2V1DEF8"/>